<sequence>MVKYQNAIKEAKDLFWKLTLKLAIDLINSRADPVHPHSTILTAIRRLMTQDWMVRIVHTYREGNRAADWLSKHSPVYPFGTYELAEPPRDLKKILLEDMVGVNFPRMVVQNGE</sequence>
<evidence type="ECO:0000259" key="1">
    <source>
        <dbReference type="Pfam" id="PF13456"/>
    </source>
</evidence>
<keyword evidence="3" id="KW-1185">Reference proteome</keyword>
<dbReference type="InterPro" id="IPR002156">
    <property type="entry name" value="RNaseH_domain"/>
</dbReference>
<dbReference type="EMBL" id="OZ034815">
    <property type="protein sequence ID" value="CAL1371901.1"/>
    <property type="molecule type" value="Genomic_DNA"/>
</dbReference>
<dbReference type="Proteomes" id="UP001497516">
    <property type="component" value="Chromosome 2"/>
</dbReference>
<dbReference type="PANTHER" id="PTHR34023">
    <property type="entry name" value="RNASE H DOMAIN-CONTAINING PROTEIN"/>
    <property type="match status" value="1"/>
</dbReference>
<organism evidence="2 3">
    <name type="scientific">Linum trigynum</name>
    <dbReference type="NCBI Taxonomy" id="586398"/>
    <lineage>
        <taxon>Eukaryota</taxon>
        <taxon>Viridiplantae</taxon>
        <taxon>Streptophyta</taxon>
        <taxon>Embryophyta</taxon>
        <taxon>Tracheophyta</taxon>
        <taxon>Spermatophyta</taxon>
        <taxon>Magnoliopsida</taxon>
        <taxon>eudicotyledons</taxon>
        <taxon>Gunneridae</taxon>
        <taxon>Pentapetalae</taxon>
        <taxon>rosids</taxon>
        <taxon>fabids</taxon>
        <taxon>Malpighiales</taxon>
        <taxon>Linaceae</taxon>
        <taxon>Linum</taxon>
    </lineage>
</organism>
<dbReference type="CDD" id="cd06222">
    <property type="entry name" value="RNase_H_like"/>
    <property type="match status" value="1"/>
</dbReference>
<dbReference type="GO" id="GO:0003676">
    <property type="term" value="F:nucleic acid binding"/>
    <property type="evidence" value="ECO:0007669"/>
    <property type="project" value="InterPro"/>
</dbReference>
<dbReference type="InterPro" id="IPR044730">
    <property type="entry name" value="RNase_H-like_dom_plant"/>
</dbReference>
<reference evidence="2 3" key="1">
    <citation type="submission" date="2024-04" db="EMBL/GenBank/DDBJ databases">
        <authorList>
            <person name="Fracassetti M."/>
        </authorList>
    </citation>
    <scope>NUCLEOTIDE SEQUENCE [LARGE SCALE GENOMIC DNA]</scope>
</reference>
<dbReference type="GO" id="GO:0004523">
    <property type="term" value="F:RNA-DNA hybrid ribonuclease activity"/>
    <property type="evidence" value="ECO:0007669"/>
    <property type="project" value="InterPro"/>
</dbReference>
<dbReference type="AlphaFoldDB" id="A0AAV2DDH9"/>
<evidence type="ECO:0000313" key="3">
    <source>
        <dbReference type="Proteomes" id="UP001497516"/>
    </source>
</evidence>
<proteinExistence type="predicted"/>
<evidence type="ECO:0000313" key="2">
    <source>
        <dbReference type="EMBL" id="CAL1371901.1"/>
    </source>
</evidence>
<dbReference type="PANTHER" id="PTHR34023:SF4">
    <property type="entry name" value="RNASE H TYPE-1 DOMAIN-CONTAINING PROTEIN"/>
    <property type="match status" value="1"/>
</dbReference>
<protein>
    <recommendedName>
        <fullName evidence="1">RNase H type-1 domain-containing protein</fullName>
    </recommendedName>
</protein>
<name>A0AAV2DDH9_9ROSI</name>
<dbReference type="Pfam" id="PF13456">
    <property type="entry name" value="RVT_3"/>
    <property type="match status" value="1"/>
</dbReference>
<gene>
    <name evidence="2" type="ORF">LTRI10_LOCUS13938</name>
</gene>
<feature type="domain" description="RNase H type-1" evidence="1">
    <location>
        <begin position="23"/>
        <end position="73"/>
    </location>
</feature>
<accession>A0AAV2DDH9</accession>